<protein>
    <submittedName>
        <fullName evidence="7">RNA polymerase subunit sigma-24</fullName>
    </submittedName>
</protein>
<evidence type="ECO:0000259" key="6">
    <source>
        <dbReference type="Pfam" id="PF08281"/>
    </source>
</evidence>
<dbReference type="Gene3D" id="1.10.1740.10">
    <property type="match status" value="1"/>
</dbReference>
<dbReference type="PANTHER" id="PTHR43133">
    <property type="entry name" value="RNA POLYMERASE ECF-TYPE SIGMA FACTO"/>
    <property type="match status" value="1"/>
</dbReference>
<evidence type="ECO:0000313" key="8">
    <source>
        <dbReference type="Proteomes" id="UP000092931"/>
    </source>
</evidence>
<dbReference type="RefSeq" id="WP_015360235.1">
    <property type="nucleotide sequence ID" value="NZ_CP014673.1"/>
</dbReference>
<name>A0A1B1YNR2_THEST</name>
<dbReference type="InterPro" id="IPR013324">
    <property type="entry name" value="RNA_pol_sigma_r3/r4-like"/>
</dbReference>
<dbReference type="PANTHER" id="PTHR43133:SF60">
    <property type="entry name" value="RNA POLYMERASE SIGMA FACTOR SIGV"/>
    <property type="match status" value="1"/>
</dbReference>
<evidence type="ECO:0000313" key="7">
    <source>
        <dbReference type="EMBL" id="ANX02417.1"/>
    </source>
</evidence>
<dbReference type="SUPFAM" id="SSF88946">
    <property type="entry name" value="Sigma2 domain of RNA polymerase sigma factors"/>
    <property type="match status" value="1"/>
</dbReference>
<sequence>MLITGIVMDNEPVRNKIEEIYREYRKLLFYTAYSILKDYHEAEDVVHMAIIKVCEYLDKIDDIKCNKTKAFLVIIVRNIAINVYNKKRRLLDFSMERLFDSSDTNINPEEYMLKIENAEWVARKLASINPEYADVLVLRYTYQFSIEEIAYLLNTTEGNVRVKLHRARKALHEIMKGEYYENTKE</sequence>
<evidence type="ECO:0000256" key="1">
    <source>
        <dbReference type="ARBA" id="ARBA00010641"/>
    </source>
</evidence>
<dbReference type="InterPro" id="IPR013249">
    <property type="entry name" value="RNA_pol_sigma70_r4_t2"/>
</dbReference>
<dbReference type="InterPro" id="IPR007627">
    <property type="entry name" value="RNA_pol_sigma70_r2"/>
</dbReference>
<evidence type="ECO:0000259" key="5">
    <source>
        <dbReference type="Pfam" id="PF04542"/>
    </source>
</evidence>
<dbReference type="GO" id="GO:0016987">
    <property type="term" value="F:sigma factor activity"/>
    <property type="evidence" value="ECO:0007669"/>
    <property type="project" value="UniProtKB-KW"/>
</dbReference>
<dbReference type="AlphaFoldDB" id="A0A1B1YNR2"/>
<dbReference type="Pfam" id="PF08281">
    <property type="entry name" value="Sigma70_r4_2"/>
    <property type="match status" value="1"/>
</dbReference>
<dbReference type="GO" id="GO:0003677">
    <property type="term" value="F:DNA binding"/>
    <property type="evidence" value="ECO:0007669"/>
    <property type="project" value="InterPro"/>
</dbReference>
<keyword evidence="4" id="KW-0804">Transcription</keyword>
<keyword evidence="2" id="KW-0805">Transcription regulation</keyword>
<accession>A0A1B1YNR2</accession>
<comment type="similarity">
    <text evidence="1">Belongs to the sigma-70 factor family. ECF subfamily.</text>
</comment>
<evidence type="ECO:0000256" key="3">
    <source>
        <dbReference type="ARBA" id="ARBA00023082"/>
    </source>
</evidence>
<dbReference type="Gene3D" id="1.10.10.10">
    <property type="entry name" value="Winged helix-like DNA-binding domain superfamily/Winged helix DNA-binding domain"/>
    <property type="match status" value="1"/>
</dbReference>
<dbReference type="Pfam" id="PF04542">
    <property type="entry name" value="Sigma70_r2"/>
    <property type="match status" value="1"/>
</dbReference>
<organism evidence="7 8">
    <name type="scientific">Thermoclostridium stercorarium subsp. leptospartum DSM 9219</name>
    <dbReference type="NCBI Taxonomy" id="1346611"/>
    <lineage>
        <taxon>Bacteria</taxon>
        <taxon>Bacillati</taxon>
        <taxon>Bacillota</taxon>
        <taxon>Clostridia</taxon>
        <taxon>Eubacteriales</taxon>
        <taxon>Oscillospiraceae</taxon>
        <taxon>Thermoclostridium</taxon>
    </lineage>
</organism>
<proteinExistence type="inferred from homology"/>
<dbReference type="Proteomes" id="UP000092931">
    <property type="component" value="Chromosome"/>
</dbReference>
<dbReference type="NCBIfam" id="TIGR02937">
    <property type="entry name" value="sigma70-ECF"/>
    <property type="match status" value="1"/>
</dbReference>
<dbReference type="CDD" id="cd06171">
    <property type="entry name" value="Sigma70_r4"/>
    <property type="match status" value="1"/>
</dbReference>
<dbReference type="InterPro" id="IPR013325">
    <property type="entry name" value="RNA_pol_sigma_r2"/>
</dbReference>
<dbReference type="EMBL" id="CP014673">
    <property type="protein sequence ID" value="ANX02417.1"/>
    <property type="molecule type" value="Genomic_DNA"/>
</dbReference>
<feature type="domain" description="RNA polymerase sigma factor 70 region 4 type 2" evidence="6">
    <location>
        <begin position="120"/>
        <end position="171"/>
    </location>
</feature>
<evidence type="ECO:0000256" key="4">
    <source>
        <dbReference type="ARBA" id="ARBA00023163"/>
    </source>
</evidence>
<dbReference type="InterPro" id="IPR039425">
    <property type="entry name" value="RNA_pol_sigma-70-like"/>
</dbReference>
<dbReference type="GO" id="GO:0006352">
    <property type="term" value="P:DNA-templated transcription initiation"/>
    <property type="evidence" value="ECO:0007669"/>
    <property type="project" value="InterPro"/>
</dbReference>
<dbReference type="SUPFAM" id="SSF88659">
    <property type="entry name" value="Sigma3 and sigma4 domains of RNA polymerase sigma factors"/>
    <property type="match status" value="1"/>
</dbReference>
<dbReference type="InterPro" id="IPR036388">
    <property type="entry name" value="WH-like_DNA-bd_sf"/>
</dbReference>
<keyword evidence="3" id="KW-0731">Sigma factor</keyword>
<dbReference type="InterPro" id="IPR014284">
    <property type="entry name" value="RNA_pol_sigma-70_dom"/>
</dbReference>
<evidence type="ECO:0000256" key="2">
    <source>
        <dbReference type="ARBA" id="ARBA00023015"/>
    </source>
</evidence>
<feature type="domain" description="RNA polymerase sigma-70 region 2" evidence="5">
    <location>
        <begin position="20"/>
        <end position="89"/>
    </location>
</feature>
<gene>
    <name evidence="7" type="ORF">CSTERLE_12990</name>
</gene>
<reference evidence="7 8" key="1">
    <citation type="submission" date="2016-02" db="EMBL/GenBank/DDBJ databases">
        <title>Comparison of Clostridium stercorarium subspecies using comparative genomics and transcriptomics.</title>
        <authorList>
            <person name="Schellenberg J."/>
            <person name="Thallinger G."/>
            <person name="Levin D.B."/>
            <person name="Zhang X."/>
            <person name="Alvare G."/>
            <person name="Fristensky B."/>
            <person name="Sparling R."/>
        </authorList>
    </citation>
    <scope>NUCLEOTIDE SEQUENCE [LARGE SCALE GENOMIC DNA]</scope>
    <source>
        <strain evidence="7 8">DSM 9219</strain>
    </source>
</reference>